<dbReference type="InterPro" id="IPR005331">
    <property type="entry name" value="Sulfotransferase"/>
</dbReference>
<dbReference type="AlphaFoldDB" id="D3AXG7"/>
<dbReference type="SUPFAM" id="SSF52540">
    <property type="entry name" value="P-loop containing nucleoside triphosphate hydrolases"/>
    <property type="match status" value="1"/>
</dbReference>
<dbReference type="InParanoid" id="D3AXG7"/>
<dbReference type="InterPro" id="IPR027417">
    <property type="entry name" value="P-loop_NTPase"/>
</dbReference>
<dbReference type="STRING" id="670386.D3AXG7"/>
<sequence length="471" mass="55387">MKYNSENTSCLDNSNSNSLKNNNFNSNSNNNNLENNNLVPLSQNNNNNNNNNNNINNDNHNINNKNDNNENNVNYMKPLEVKEVTQAPVNNEDQYPVFINYLYYYHLYSNVTIESPSFFKYNQTDFKEIPARGFSNPSVGSMDLLAREIDHLMQGERDSKITDRINFVERRRLEAEITNDFYEYEENLDRIEKAKKSLDLNILPRPMLEMPLKSIYPKPLISAPYLYLHVPKTGGNSIIYLFRKTFGSVKAYQQWIHPSYIDRNVVSGRKAVVGHYNYGIHSYLNKEEQQTYSYMTMLRDPIDRVISHYYYHREQINDEGHQLAMQLDFKEWIKKSPRGQNEQTRVLAGISVEAEPLVTNESFRQALYHLRKMKFVGITERFTESIVLMKYYCGLTDLTEVKSNKRKATTNLSSIPQDVIDLIREYNWMDILLYQEALKMFERQLDIVGRDLVHKELNLIKQPSFNNNRRP</sequence>
<dbReference type="Pfam" id="PF03567">
    <property type="entry name" value="Sulfotransfer_2"/>
    <property type="match status" value="1"/>
</dbReference>
<proteinExistence type="predicted"/>
<name>D3AXG7_HETP5</name>
<dbReference type="PANTHER" id="PTHR32301">
    <property type="entry name" value="COUNTIN RECEPTOR CNR3-RELATED"/>
    <property type="match status" value="1"/>
</dbReference>
<dbReference type="PANTHER" id="PTHR32301:SF8">
    <property type="entry name" value="SULFOTRANSFERASE DOMAIN-CONTAINING PROTEIN"/>
    <property type="match status" value="1"/>
</dbReference>
<dbReference type="GO" id="GO:0016020">
    <property type="term" value="C:membrane"/>
    <property type="evidence" value="ECO:0007669"/>
    <property type="project" value="InterPro"/>
</dbReference>
<organism evidence="2 3">
    <name type="scientific">Heterostelium pallidum (strain ATCC 26659 / Pp 5 / PN500)</name>
    <name type="common">Cellular slime mold</name>
    <name type="synonym">Polysphondylium pallidum</name>
    <dbReference type="NCBI Taxonomy" id="670386"/>
    <lineage>
        <taxon>Eukaryota</taxon>
        <taxon>Amoebozoa</taxon>
        <taxon>Evosea</taxon>
        <taxon>Eumycetozoa</taxon>
        <taxon>Dictyostelia</taxon>
        <taxon>Acytosteliales</taxon>
        <taxon>Acytosteliaceae</taxon>
        <taxon>Heterostelium</taxon>
    </lineage>
</organism>
<feature type="region of interest" description="Disordered" evidence="1">
    <location>
        <begin position="1"/>
        <end position="73"/>
    </location>
</feature>
<dbReference type="Proteomes" id="UP000001396">
    <property type="component" value="Unassembled WGS sequence"/>
</dbReference>
<reference evidence="2 3" key="1">
    <citation type="journal article" date="2011" name="Genome Res.">
        <title>Phylogeny-wide analysis of social amoeba genomes highlights ancient origins for complex intercellular communication.</title>
        <authorList>
            <person name="Heidel A.J."/>
            <person name="Lawal H.M."/>
            <person name="Felder M."/>
            <person name="Schilde C."/>
            <person name="Helps N.R."/>
            <person name="Tunggal B."/>
            <person name="Rivero F."/>
            <person name="John U."/>
            <person name="Schleicher M."/>
            <person name="Eichinger L."/>
            <person name="Platzer M."/>
            <person name="Noegel A.A."/>
            <person name="Schaap P."/>
            <person name="Gloeckner G."/>
        </authorList>
    </citation>
    <scope>NUCLEOTIDE SEQUENCE [LARGE SCALE GENOMIC DNA]</scope>
    <source>
        <strain evidence="3">ATCC 26659 / Pp 5 / PN500</strain>
    </source>
</reference>
<dbReference type="InterPro" id="IPR053259">
    <property type="entry name" value="Golvesin-related_Golgi"/>
</dbReference>
<dbReference type="Gene3D" id="3.40.50.300">
    <property type="entry name" value="P-loop containing nucleotide triphosphate hydrolases"/>
    <property type="match status" value="1"/>
</dbReference>
<protein>
    <submittedName>
        <fullName evidence="2">Uncharacterized protein</fullName>
    </submittedName>
</protein>
<evidence type="ECO:0000313" key="3">
    <source>
        <dbReference type="Proteomes" id="UP000001396"/>
    </source>
</evidence>
<dbReference type="OMA" id="WEMEIAN"/>
<accession>D3AXG7</accession>
<feature type="compositionally biased region" description="Low complexity" evidence="1">
    <location>
        <begin position="7"/>
        <end position="73"/>
    </location>
</feature>
<gene>
    <name evidence="2" type="ORF">PPL_00798</name>
</gene>
<evidence type="ECO:0000256" key="1">
    <source>
        <dbReference type="SAM" id="MobiDB-lite"/>
    </source>
</evidence>
<evidence type="ECO:0000313" key="2">
    <source>
        <dbReference type="EMBL" id="EFA86236.1"/>
    </source>
</evidence>
<dbReference type="EMBL" id="ADBJ01000003">
    <property type="protein sequence ID" value="EFA86236.1"/>
    <property type="molecule type" value="Genomic_DNA"/>
</dbReference>
<comment type="caution">
    <text evidence="2">The sequence shown here is derived from an EMBL/GenBank/DDBJ whole genome shotgun (WGS) entry which is preliminary data.</text>
</comment>
<dbReference type="GeneID" id="31356329"/>
<dbReference type="RefSeq" id="XP_020438341.1">
    <property type="nucleotide sequence ID" value="XM_020571818.1"/>
</dbReference>
<keyword evidence="3" id="KW-1185">Reference proteome</keyword>
<dbReference type="GO" id="GO:0008146">
    <property type="term" value="F:sulfotransferase activity"/>
    <property type="evidence" value="ECO:0007669"/>
    <property type="project" value="InterPro"/>
</dbReference>